<keyword evidence="2" id="KW-1185">Reference proteome</keyword>
<evidence type="ECO:0000313" key="3">
    <source>
        <dbReference type="WBParaSite" id="Hba_03194"/>
    </source>
</evidence>
<evidence type="ECO:0000313" key="2">
    <source>
        <dbReference type="Proteomes" id="UP000095283"/>
    </source>
</evidence>
<organism evidence="2 3">
    <name type="scientific">Heterorhabditis bacteriophora</name>
    <name type="common">Entomopathogenic nematode worm</name>
    <dbReference type="NCBI Taxonomy" id="37862"/>
    <lineage>
        <taxon>Eukaryota</taxon>
        <taxon>Metazoa</taxon>
        <taxon>Ecdysozoa</taxon>
        <taxon>Nematoda</taxon>
        <taxon>Chromadorea</taxon>
        <taxon>Rhabditida</taxon>
        <taxon>Rhabditina</taxon>
        <taxon>Rhabditomorpha</taxon>
        <taxon>Strongyloidea</taxon>
        <taxon>Heterorhabditidae</taxon>
        <taxon>Heterorhabditis</taxon>
    </lineage>
</organism>
<protein>
    <submittedName>
        <fullName evidence="3">RHNO1</fullName>
    </submittedName>
</protein>
<feature type="region of interest" description="Disordered" evidence="1">
    <location>
        <begin position="1"/>
        <end position="44"/>
    </location>
</feature>
<proteinExistence type="predicted"/>
<dbReference type="WBParaSite" id="Hba_03194">
    <property type="protein sequence ID" value="Hba_03194"/>
    <property type="gene ID" value="Hba_03194"/>
</dbReference>
<sequence length="143" mass="15841">MKSKGSTARPKTLVWRTPKANRKSIHQAGKNEEVSDFNSRSQESQDGFCPCTHAMDSGNSFFQCTCVLSVQTPFYPKRSEEELHLSARQYCHPRELQPKGLVSAQEHSPYGLAVSVTGPKSLLESLGNITPSSLCPQHAVFFN</sequence>
<dbReference type="Proteomes" id="UP000095283">
    <property type="component" value="Unplaced"/>
</dbReference>
<name>A0A1I7WE23_HETBA</name>
<accession>A0A1I7WE23</accession>
<evidence type="ECO:0000256" key="1">
    <source>
        <dbReference type="SAM" id="MobiDB-lite"/>
    </source>
</evidence>
<reference evidence="3" key="1">
    <citation type="submission" date="2016-11" db="UniProtKB">
        <authorList>
            <consortium name="WormBaseParasite"/>
        </authorList>
    </citation>
    <scope>IDENTIFICATION</scope>
</reference>
<dbReference type="AlphaFoldDB" id="A0A1I7WE23"/>